<evidence type="ECO:0000259" key="4">
    <source>
        <dbReference type="Pfam" id="PF01645"/>
    </source>
</evidence>
<organism evidence="5 6">
    <name type="scientific">Shewanella youngdeokensis</name>
    <dbReference type="NCBI Taxonomy" id="2999068"/>
    <lineage>
        <taxon>Bacteria</taxon>
        <taxon>Pseudomonadati</taxon>
        <taxon>Pseudomonadota</taxon>
        <taxon>Gammaproteobacteria</taxon>
        <taxon>Alteromonadales</taxon>
        <taxon>Shewanellaceae</taxon>
        <taxon>Shewanella</taxon>
    </lineage>
</organism>
<evidence type="ECO:0000256" key="2">
    <source>
        <dbReference type="PIRNR" id="PIRNR006429"/>
    </source>
</evidence>
<evidence type="ECO:0000256" key="1">
    <source>
        <dbReference type="ARBA" id="ARBA00009716"/>
    </source>
</evidence>
<keyword evidence="3" id="KW-1133">Transmembrane helix</keyword>
<accession>A0ABZ0JUH2</accession>
<dbReference type="InterPro" id="IPR024188">
    <property type="entry name" value="GltB"/>
</dbReference>
<dbReference type="Pfam" id="PF01645">
    <property type="entry name" value="Glu_synthase"/>
    <property type="match status" value="1"/>
</dbReference>
<comment type="similarity">
    <text evidence="1 2">Belongs to the glutamate synthase family.</text>
</comment>
<evidence type="ECO:0000256" key="3">
    <source>
        <dbReference type="SAM" id="Phobius"/>
    </source>
</evidence>
<dbReference type="PANTHER" id="PTHR43819">
    <property type="entry name" value="ARCHAEAL-TYPE GLUTAMATE SYNTHASE [NADPH]"/>
    <property type="match status" value="1"/>
</dbReference>
<reference evidence="5 6" key="1">
    <citation type="submission" date="2023-10" db="EMBL/GenBank/DDBJ databases">
        <title>Complete genome sequence of Shewanella sp. DAU334.</title>
        <authorList>
            <person name="Lee Y.-S."/>
            <person name="Jeong H.-R."/>
            <person name="Hwang E.-J."/>
            <person name="Choi Y.-L."/>
            <person name="Kim G.-D."/>
        </authorList>
    </citation>
    <scope>NUCLEOTIDE SEQUENCE [LARGE SCALE GENOMIC DNA]</scope>
    <source>
        <strain evidence="5 6">DAU334</strain>
    </source>
</reference>
<protein>
    <submittedName>
        <fullName evidence="5">FMN-binding glutamate synthase family protein</fullName>
        <ecNumber evidence="5">1.4.-.-</ecNumber>
    </submittedName>
</protein>
<feature type="transmembrane region" description="Helical" evidence="3">
    <location>
        <begin position="7"/>
        <end position="24"/>
    </location>
</feature>
<keyword evidence="3" id="KW-0812">Transmembrane</keyword>
<dbReference type="EMBL" id="CP136522">
    <property type="protein sequence ID" value="WOT03876.1"/>
    <property type="molecule type" value="Genomic_DNA"/>
</dbReference>
<dbReference type="RefSeq" id="WP_310471500.1">
    <property type="nucleotide sequence ID" value="NZ_CP136522.1"/>
</dbReference>
<dbReference type="GO" id="GO:0016491">
    <property type="term" value="F:oxidoreductase activity"/>
    <property type="evidence" value="ECO:0007669"/>
    <property type="project" value="UniProtKB-KW"/>
</dbReference>
<name>A0ABZ0JUH2_9GAMM</name>
<evidence type="ECO:0000313" key="6">
    <source>
        <dbReference type="Proteomes" id="UP001529491"/>
    </source>
</evidence>
<feature type="domain" description="Glutamate synthase" evidence="4">
    <location>
        <begin position="158"/>
        <end position="473"/>
    </location>
</feature>
<keyword evidence="5" id="KW-0560">Oxidoreductase</keyword>
<keyword evidence="3" id="KW-0472">Membrane</keyword>
<keyword evidence="6" id="KW-1185">Reference proteome</keyword>
<gene>
    <name evidence="5" type="ORF">RGE70_11015</name>
</gene>
<dbReference type="CDD" id="cd02808">
    <property type="entry name" value="GltS_FMN"/>
    <property type="match status" value="1"/>
</dbReference>
<dbReference type="Gene3D" id="3.20.20.70">
    <property type="entry name" value="Aldolase class I"/>
    <property type="match status" value="1"/>
</dbReference>
<dbReference type="InterPro" id="IPR013785">
    <property type="entry name" value="Aldolase_TIM"/>
</dbReference>
<dbReference type="SUPFAM" id="SSF51395">
    <property type="entry name" value="FMN-linked oxidoreductases"/>
    <property type="match status" value="1"/>
</dbReference>
<dbReference type="InterPro" id="IPR002932">
    <property type="entry name" value="Glu_synthdom"/>
</dbReference>
<dbReference type="Proteomes" id="UP001529491">
    <property type="component" value="Chromosome"/>
</dbReference>
<dbReference type="EC" id="1.4.-.-" evidence="5"/>
<proteinExistence type="inferred from homology"/>
<dbReference type="PIRSF" id="PIRSF006429">
    <property type="entry name" value="GOGAT_lg_2"/>
    <property type="match status" value="1"/>
</dbReference>
<dbReference type="PANTHER" id="PTHR43819:SF1">
    <property type="entry name" value="ARCHAEAL-TYPE GLUTAMATE SYNTHASE [NADPH]"/>
    <property type="match status" value="1"/>
</dbReference>
<sequence>MTAMQKFFWFIASFGNIFALYLVFQDVSVSTLILLILTASYSSIGYFDMYHSKHSLNRLYPVVAHIRYFLESYRVEIQQYFIANDIEEQPFSREQRSLVYQRAKNVRDTIAFGTQRDLLEDNYLSLWQSLHPKVVTDDAKRVRFGGPGCLKPYDASYLNISAMSFGSLSASAIEALNLGALKAGCYQNTGEGGASPYHLKHRGDLVWQIGSGLFGCRDNKGNFNPESYRAMATKAQIKMIEIKLSQGAKPGHGGVLPAAKITDEIAAIRHIDKHKDCVSPAVNPECTTPKDLLNFVVKLRTLSGGKPVGFKLCIGNPVEFLSLCKAMIETGITPDFITVDGAEGGTGAAPVEFTNRLGMMCLEGVYFVHNALIGVGLREKIKIIASGKTASSFDLLAKIAMGADSVNAARTMMMSLGCIQSRHCNTNMCPTGIATQDPVRNKAINVVEKSERVKHFHRNTIKNFYELVGSIGLDNPAKLMPQMLKRRTPYGLLMSVGSLIEPLKHNDLVDEVSIDGPWSAWWHMANSEHFYSEDTYILSPAEFTRAKHASQSINQTKAGESPPLS</sequence>
<evidence type="ECO:0000313" key="5">
    <source>
        <dbReference type="EMBL" id="WOT03876.1"/>
    </source>
</evidence>